<evidence type="ECO:0000256" key="5">
    <source>
        <dbReference type="ARBA" id="ARBA00023004"/>
    </source>
</evidence>
<dbReference type="SUPFAM" id="SSF55961">
    <property type="entry name" value="Bet v1-like"/>
    <property type="match status" value="1"/>
</dbReference>
<accession>A9WGM6</accession>
<gene>
    <name evidence="8" type="ordered locus">Caur_2349</name>
</gene>
<dbReference type="InParanoid" id="A9WGM6"/>
<name>A9WGM6_CHLAA</name>
<dbReference type="Gene3D" id="3.90.380.10">
    <property type="entry name" value="Naphthalene 1,2-dioxygenase Alpha Subunit, Chain A, domain 1"/>
    <property type="match status" value="2"/>
</dbReference>
<dbReference type="Gene3D" id="2.102.10.10">
    <property type="entry name" value="Rieske [2Fe-2S] iron-sulphur domain"/>
    <property type="match status" value="1"/>
</dbReference>
<dbReference type="InterPro" id="IPR036922">
    <property type="entry name" value="Rieske_2Fe-2S_sf"/>
</dbReference>
<dbReference type="PANTHER" id="PTHR43756:SF5">
    <property type="entry name" value="CHOLINE MONOOXYGENASE, CHLOROPLASTIC"/>
    <property type="match status" value="1"/>
</dbReference>
<dbReference type="CDD" id="cd03469">
    <property type="entry name" value="Rieske_RO_Alpha_N"/>
    <property type="match status" value="1"/>
</dbReference>
<dbReference type="KEGG" id="cau:Caur_2349"/>
<dbReference type="GO" id="GO:0005506">
    <property type="term" value="F:iron ion binding"/>
    <property type="evidence" value="ECO:0007669"/>
    <property type="project" value="InterPro"/>
</dbReference>
<dbReference type="AlphaFoldDB" id="A9WGM6"/>
<keyword evidence="6" id="KW-0411">Iron-sulfur</keyword>
<dbReference type="RefSeq" id="WP_012258212.1">
    <property type="nucleotide sequence ID" value="NC_010175.1"/>
</dbReference>
<evidence type="ECO:0000256" key="2">
    <source>
        <dbReference type="ARBA" id="ARBA00022714"/>
    </source>
</evidence>
<dbReference type="InterPro" id="IPR001663">
    <property type="entry name" value="Rng_hydr_dOase-A"/>
</dbReference>
<evidence type="ECO:0000259" key="7">
    <source>
        <dbReference type="PROSITE" id="PS51296"/>
    </source>
</evidence>
<evidence type="ECO:0000256" key="1">
    <source>
        <dbReference type="ARBA" id="ARBA00001962"/>
    </source>
</evidence>
<dbReference type="EnsemblBacteria" id="ABY35558">
    <property type="protein sequence ID" value="ABY35558"/>
    <property type="gene ID" value="Caur_2349"/>
</dbReference>
<dbReference type="PRINTS" id="PR00090">
    <property type="entry name" value="RNGDIOXGNASE"/>
</dbReference>
<reference evidence="9" key="1">
    <citation type="journal article" date="2011" name="BMC Genomics">
        <title>Complete genome sequence of the filamentous anoxygenic phototrophic bacterium Chloroflexus aurantiacus.</title>
        <authorList>
            <person name="Tang K.H."/>
            <person name="Barry K."/>
            <person name="Chertkov O."/>
            <person name="Dalin E."/>
            <person name="Han C.S."/>
            <person name="Hauser L.J."/>
            <person name="Honchak B.M."/>
            <person name="Karbach L.E."/>
            <person name="Land M.L."/>
            <person name="Lapidus A."/>
            <person name="Larimer F.W."/>
            <person name="Mikhailova N."/>
            <person name="Pitluck S."/>
            <person name="Pierson B.K."/>
            <person name="Blankenship R.E."/>
        </authorList>
    </citation>
    <scope>NUCLEOTIDE SEQUENCE [LARGE SCALE GENOMIC DNA]</scope>
    <source>
        <strain evidence="9">ATCC 29366 / DSM 635 / J-10-fl</strain>
    </source>
</reference>
<evidence type="ECO:0000256" key="3">
    <source>
        <dbReference type="ARBA" id="ARBA00022723"/>
    </source>
</evidence>
<dbReference type="InterPro" id="IPR015879">
    <property type="entry name" value="Ring_hydroxy_dOase_asu_C_dom"/>
</dbReference>
<dbReference type="Proteomes" id="UP000002008">
    <property type="component" value="Chromosome"/>
</dbReference>
<dbReference type="EMBL" id="CP000909">
    <property type="protein sequence ID" value="ABY35558.1"/>
    <property type="molecule type" value="Genomic_DNA"/>
</dbReference>
<evidence type="ECO:0000256" key="4">
    <source>
        <dbReference type="ARBA" id="ARBA00023002"/>
    </source>
</evidence>
<evidence type="ECO:0000313" key="9">
    <source>
        <dbReference type="Proteomes" id="UP000002008"/>
    </source>
</evidence>
<protein>
    <submittedName>
        <fullName evidence="8">Rieske (2Fe-2S) domain protein</fullName>
    </submittedName>
</protein>
<proteinExistence type="predicted"/>
<dbReference type="PATRIC" id="fig|324602.8.peg.2660"/>
<dbReference type="STRING" id="324602.Caur_2349"/>
<feature type="domain" description="Rieske" evidence="7">
    <location>
        <begin position="39"/>
        <end position="148"/>
    </location>
</feature>
<dbReference type="CDD" id="cd08884">
    <property type="entry name" value="RHO_alpha_C_GbcA-like"/>
    <property type="match status" value="1"/>
</dbReference>
<keyword evidence="2" id="KW-0001">2Fe-2S</keyword>
<keyword evidence="3" id="KW-0479">Metal-binding</keyword>
<evidence type="ECO:0000256" key="6">
    <source>
        <dbReference type="ARBA" id="ARBA00023014"/>
    </source>
</evidence>
<keyword evidence="4" id="KW-0560">Oxidoreductase</keyword>
<keyword evidence="9" id="KW-1185">Reference proteome</keyword>
<dbReference type="PROSITE" id="PS51296">
    <property type="entry name" value="RIESKE"/>
    <property type="match status" value="1"/>
</dbReference>
<dbReference type="HOGENOM" id="CLU_026244_3_0_0"/>
<keyword evidence="5" id="KW-0408">Iron</keyword>
<dbReference type="Pfam" id="PF00355">
    <property type="entry name" value="Rieske"/>
    <property type="match status" value="1"/>
</dbReference>
<dbReference type="PANTHER" id="PTHR43756">
    <property type="entry name" value="CHOLINE MONOOXYGENASE, CHLOROPLASTIC"/>
    <property type="match status" value="1"/>
</dbReference>
<dbReference type="SUPFAM" id="SSF50022">
    <property type="entry name" value="ISP domain"/>
    <property type="match status" value="1"/>
</dbReference>
<dbReference type="GO" id="GO:0004497">
    <property type="term" value="F:monooxygenase activity"/>
    <property type="evidence" value="ECO:0007669"/>
    <property type="project" value="UniProtKB-ARBA"/>
</dbReference>
<dbReference type="Pfam" id="PF00848">
    <property type="entry name" value="Ring_hydroxyl_A"/>
    <property type="match status" value="1"/>
</dbReference>
<dbReference type="GO" id="GO:0016705">
    <property type="term" value="F:oxidoreductase activity, acting on paired donors, with incorporation or reduction of molecular oxygen"/>
    <property type="evidence" value="ECO:0007669"/>
    <property type="project" value="UniProtKB-ARBA"/>
</dbReference>
<dbReference type="eggNOG" id="COG4638">
    <property type="taxonomic scope" value="Bacteria"/>
</dbReference>
<comment type="cofactor">
    <cofactor evidence="1">
        <name>Fe cation</name>
        <dbReference type="ChEBI" id="CHEBI:24875"/>
    </cofactor>
</comment>
<dbReference type="GO" id="GO:0051537">
    <property type="term" value="F:2 iron, 2 sulfur cluster binding"/>
    <property type="evidence" value="ECO:0007669"/>
    <property type="project" value="UniProtKB-KW"/>
</dbReference>
<evidence type="ECO:0000313" key="8">
    <source>
        <dbReference type="EMBL" id="ABY35558.1"/>
    </source>
</evidence>
<dbReference type="InterPro" id="IPR017941">
    <property type="entry name" value="Rieske_2Fe-2S"/>
</dbReference>
<sequence length="371" mass="42840">MTTFVRASIDRPAYTLPRVWFTSPDVFAREQERIFATQWMCVGRSADIPEAGSYCLIEVAGESLILLRNHDGQIYAHYNVCRHRGARLCTEMQGRFHETIMCPYHAWTYRLDGTLAAARYMQDAPGFRRDDWPLLSAAVAEWDGFIFVSLADQPQPFTEAFAPLIGKFQAWEMARLRRGARITYEVAANWKLIVANYSECYHCPLIHPELVAISPWQSGRNDLTSGPFLGGYMELTHESMTLNGQTRRPPLPNLPVEDHKRVYYYSIFPNLLLSLHPDYMMAHRLIPRRPDATTIICEWYFDPDVMAASDFDPSDAVEFWDRTNRQDWHVCELSQQGISSRAYRPGPYAQSEGLLWQFDQEYLRVMGEQSA</sequence>
<organism evidence="8 9">
    <name type="scientific">Chloroflexus aurantiacus (strain ATCC 29366 / DSM 635 / J-10-fl)</name>
    <dbReference type="NCBI Taxonomy" id="324602"/>
    <lineage>
        <taxon>Bacteria</taxon>
        <taxon>Bacillati</taxon>
        <taxon>Chloroflexota</taxon>
        <taxon>Chloroflexia</taxon>
        <taxon>Chloroflexales</taxon>
        <taxon>Chloroflexineae</taxon>
        <taxon>Chloroflexaceae</taxon>
        <taxon>Chloroflexus</taxon>
    </lineage>
</organism>